<dbReference type="Gene3D" id="2.60.120.430">
    <property type="entry name" value="Galactose-binding lectin"/>
    <property type="match status" value="1"/>
</dbReference>
<feature type="signal peptide" evidence="5">
    <location>
        <begin position="1"/>
        <end position="27"/>
    </location>
</feature>
<dbReference type="InterPro" id="IPR011050">
    <property type="entry name" value="Pectin_lyase_fold/virulence"/>
</dbReference>
<dbReference type="InterPro" id="IPR000601">
    <property type="entry name" value="PKD_dom"/>
</dbReference>
<dbReference type="SMART" id="SM00089">
    <property type="entry name" value="PKD"/>
    <property type="match status" value="2"/>
</dbReference>
<dbReference type="EMBL" id="CP139781">
    <property type="protein sequence ID" value="WRQ85758.1"/>
    <property type="molecule type" value="Genomic_DNA"/>
</dbReference>
<feature type="chain" id="PRO_5045820304" evidence="5">
    <location>
        <begin position="28"/>
        <end position="1743"/>
    </location>
</feature>
<evidence type="ECO:0000256" key="1">
    <source>
        <dbReference type="ARBA" id="ARBA00004613"/>
    </source>
</evidence>
<dbReference type="Pfam" id="PF05345">
    <property type="entry name" value="He_PIG"/>
    <property type="match status" value="1"/>
</dbReference>
<evidence type="ECO:0000256" key="5">
    <source>
        <dbReference type="SAM" id="SignalP"/>
    </source>
</evidence>
<dbReference type="Pfam" id="PF00041">
    <property type="entry name" value="fn3"/>
    <property type="match status" value="3"/>
</dbReference>
<dbReference type="RefSeq" id="WP_221032577.1">
    <property type="nucleotide sequence ID" value="NZ_CP139781.1"/>
</dbReference>
<reference evidence="8 9" key="2">
    <citation type="submission" date="2023-12" db="EMBL/GenBank/DDBJ databases">
        <title>Description of an unclassified Opitutus bacterium of Verrucomicrobiota.</title>
        <authorList>
            <person name="Zhang D.-F."/>
        </authorList>
    </citation>
    <scope>NUCLEOTIDE SEQUENCE [LARGE SCALE GENOMIC DNA]</scope>
    <source>
        <strain evidence="8 9">WL0086</strain>
    </source>
</reference>
<dbReference type="Pfam" id="PF24517">
    <property type="entry name" value="CBM96"/>
    <property type="match status" value="2"/>
</dbReference>
<dbReference type="InterPro" id="IPR015919">
    <property type="entry name" value="Cadherin-like_sf"/>
</dbReference>
<gene>
    <name evidence="8" type="ORF">K1X11_013180</name>
</gene>
<evidence type="ECO:0000259" key="6">
    <source>
        <dbReference type="PROSITE" id="PS50093"/>
    </source>
</evidence>
<dbReference type="SUPFAM" id="SSF51126">
    <property type="entry name" value="Pectin lyase-like"/>
    <property type="match status" value="1"/>
</dbReference>
<keyword evidence="3 5" id="KW-0732">Signal</keyword>
<dbReference type="CDD" id="cd00063">
    <property type="entry name" value="FN3"/>
    <property type="match status" value="3"/>
</dbReference>
<evidence type="ECO:0000256" key="2">
    <source>
        <dbReference type="ARBA" id="ARBA00022525"/>
    </source>
</evidence>
<dbReference type="InterPro" id="IPR036116">
    <property type="entry name" value="FN3_sf"/>
</dbReference>
<dbReference type="InterPro" id="IPR012334">
    <property type="entry name" value="Pectin_lyas_fold"/>
</dbReference>
<dbReference type="InterPro" id="IPR013783">
    <property type="entry name" value="Ig-like_fold"/>
</dbReference>
<dbReference type="PANTHER" id="PTHR44170:SF6">
    <property type="entry name" value="CONTACTIN"/>
    <property type="match status" value="1"/>
</dbReference>
<reference evidence="8 9" key="1">
    <citation type="submission" date="2021-08" db="EMBL/GenBank/DDBJ databases">
        <authorList>
            <person name="Zhang D."/>
            <person name="Zhang A."/>
            <person name="Wang L."/>
        </authorList>
    </citation>
    <scope>NUCLEOTIDE SEQUENCE [LARGE SCALE GENOMIC DNA]</scope>
    <source>
        <strain evidence="8 9">WL0086</strain>
    </source>
</reference>
<comment type="subcellular location">
    <subcellularLocation>
        <location evidence="1">Secreted</location>
    </subcellularLocation>
</comment>
<dbReference type="Pfam" id="PF18911">
    <property type="entry name" value="PKD_4"/>
    <property type="match status" value="1"/>
</dbReference>
<name>A0ABZ1C3B5_9BACT</name>
<dbReference type="InterPro" id="IPR055372">
    <property type="entry name" value="CBM96"/>
</dbReference>
<keyword evidence="9" id="KW-1185">Reference proteome</keyword>
<evidence type="ECO:0000259" key="7">
    <source>
        <dbReference type="PROSITE" id="PS50853"/>
    </source>
</evidence>
<dbReference type="SUPFAM" id="SSF49265">
    <property type="entry name" value="Fibronectin type III"/>
    <property type="match status" value="2"/>
</dbReference>
<feature type="domain" description="Fibronectin type-III" evidence="7">
    <location>
        <begin position="706"/>
        <end position="792"/>
    </location>
</feature>
<accession>A0ABZ1C3B5</accession>
<dbReference type="CDD" id="cd00146">
    <property type="entry name" value="PKD"/>
    <property type="match status" value="1"/>
</dbReference>
<dbReference type="InterPro" id="IPR022409">
    <property type="entry name" value="PKD/Chitinase_dom"/>
</dbReference>
<dbReference type="NCBIfam" id="NF033679">
    <property type="entry name" value="DNRLRE_dom"/>
    <property type="match status" value="2"/>
</dbReference>
<protein>
    <submittedName>
        <fullName evidence="8">DNRLRE domain-containing protein</fullName>
    </submittedName>
</protein>
<dbReference type="PANTHER" id="PTHR44170">
    <property type="entry name" value="PROTEIN SIDEKICK"/>
    <property type="match status" value="1"/>
</dbReference>
<organism evidence="8 9">
    <name type="scientific">Actomonas aquatica</name>
    <dbReference type="NCBI Taxonomy" id="2866162"/>
    <lineage>
        <taxon>Bacteria</taxon>
        <taxon>Pseudomonadati</taxon>
        <taxon>Verrucomicrobiota</taxon>
        <taxon>Opitutia</taxon>
        <taxon>Opitutales</taxon>
        <taxon>Opitutaceae</taxon>
        <taxon>Actomonas</taxon>
    </lineage>
</organism>
<dbReference type="SUPFAM" id="SSF49313">
    <property type="entry name" value="Cadherin-like"/>
    <property type="match status" value="1"/>
</dbReference>
<evidence type="ECO:0000313" key="9">
    <source>
        <dbReference type="Proteomes" id="UP000738431"/>
    </source>
</evidence>
<dbReference type="SUPFAM" id="SSF49299">
    <property type="entry name" value="PKD domain"/>
    <property type="match status" value="1"/>
</dbReference>
<feature type="domain" description="Fibronectin type-III" evidence="7">
    <location>
        <begin position="797"/>
        <end position="887"/>
    </location>
</feature>
<dbReference type="Gene3D" id="2.60.40.10">
    <property type="entry name" value="Immunoglobulins"/>
    <property type="match status" value="5"/>
</dbReference>
<dbReference type="PROSITE" id="PS50093">
    <property type="entry name" value="PKD"/>
    <property type="match status" value="1"/>
</dbReference>
<feature type="domain" description="Fibronectin type-III" evidence="7">
    <location>
        <begin position="1062"/>
        <end position="1147"/>
    </location>
</feature>
<proteinExistence type="predicted"/>
<evidence type="ECO:0000256" key="3">
    <source>
        <dbReference type="ARBA" id="ARBA00022729"/>
    </source>
</evidence>
<dbReference type="Proteomes" id="UP000738431">
    <property type="component" value="Chromosome"/>
</dbReference>
<dbReference type="Pfam" id="PF18887">
    <property type="entry name" value="MBG_3"/>
    <property type="match status" value="1"/>
</dbReference>
<evidence type="ECO:0000256" key="4">
    <source>
        <dbReference type="ARBA" id="ARBA00023157"/>
    </source>
</evidence>
<dbReference type="Gene3D" id="2.160.20.10">
    <property type="entry name" value="Single-stranded right-handed beta-helix, Pectin lyase-like"/>
    <property type="match status" value="1"/>
</dbReference>
<dbReference type="Pfam" id="PF11721">
    <property type="entry name" value="Malectin"/>
    <property type="match status" value="1"/>
</dbReference>
<dbReference type="PROSITE" id="PS50853">
    <property type="entry name" value="FN3"/>
    <property type="match status" value="3"/>
</dbReference>
<keyword evidence="4" id="KW-1015">Disulfide bond</keyword>
<evidence type="ECO:0000313" key="8">
    <source>
        <dbReference type="EMBL" id="WRQ85758.1"/>
    </source>
</evidence>
<feature type="domain" description="PKD" evidence="6">
    <location>
        <begin position="459"/>
        <end position="546"/>
    </location>
</feature>
<keyword evidence="2" id="KW-0964">Secreted</keyword>
<dbReference type="InterPro" id="IPR035986">
    <property type="entry name" value="PKD_dom_sf"/>
</dbReference>
<dbReference type="SMART" id="SM00060">
    <property type="entry name" value="FN3"/>
    <property type="match status" value="3"/>
</dbReference>
<sequence length="1743" mass="179586">MPLPVRLLVRAAAVFLTALALPLTLHAADVYALPAGAGSQDGSSWANAAPQGSLQTLLDGLTPGDTLYVGSGTYTVSPLNIEGDGTAVAPLQFIGVDTGDGYPVFQGTFDVAVASGGACLRLPTTANYWNIKNLVIRNHRFPVTMLQSGTTYTRYTHLLFENISTDSLEDALRLYNCSDITVRNFSAIRYTKKAFRISDYSRDVLFDSCYADCTGGDPTFPARAIPNSFFLDETDQEPIIHDITFVDCTAKNNGYYPVSGGSYWNGDGFSSERGAYNITLLRCWAIDNWDAGFDNKGGNMTFQDCVATGNMRGFRHWGDTATFDNCLSVNLIKRGGTGGKSSYWIDDLAIDLTFQNCTAASLDGGPLAYIETNNTNGPVVFYDSIFFHLSDVALFTNSNNITLDASTVTYRPGSGVDPQFVDADIDWVGSPANAWNSQTYGTSKGYSSTIVNAPANSAPALSIGASATSGNAPLAVQFTATAADSDGVIVGYAWDLGDGTTSFAQNPSVVFATPGTYTVTCTVTDNRGATTTATTTIHSTAPSSPTAVRIEAGSTSAYTDNASNAWSADFGYDAGSDIVDRGAIAIAGTTDDRIYQTERYDISDYSLLIANGTYTVNLHFAETYSGTTGAGQRVFTAAAEGAIPAGWRDIDIFAQAGGANTALIKSATIAVADNFLDLSFVASTGGTLINGIEILPVGSGDLPPSSPSGVTASAVGSTGFTVSWNAATDDVSVAGYEVFLNGVSAATTTGALSANLTGLTTATTFAVTVRTLDSAGNLSAASAPINVTTGGSADTTPPSTPTGLAASAITTSSFTLSWTASTDDTAVDYYEVLLDGSPVTTTSGTTTSVGGLNPGTSYAATVRAYDTSGNVSASSAALTVVTDTPSVGTTFELTPIDDAHVQAGSNANSNYGSLDNLAVKYQGPTDAQTRESYLKFSLPATSSGYIESATLKLTVKASKDNQTHTLSFVANDAWTESTITWNTKPTSSTILDTVPGSAAALAVVSFDVTSQAISEQAGDGVISLNIAANNSDFSNYYSKEAADAGLYPVLEVVLSAVPPPTTPTNLAATNVTSASFDLSWTASTSSVGIAGYDILIDGVSAGTTTGTSTTVSGLTADTTYAVTVVATDTNGTPSAASSALSVTTAGASGGTYTLTPVHDTFARAGSYAGTSFGSLDNLAIKNQGSTDEQTRESYLRFDLSSLGSGTMVSATLKLTVKASKDSQTHTLRFVADDTWTESTLNWNNRPTGSTILDTVPGSAAADTVVSFDVTSQLDIERAGDGLISLVIAANNNDFSNYYSKEAADPADAPVLEVVLSGGAPLVLAPTITNGGAATGTYATPFSFQIAAESESTELSYSTAGLPAGLVVDSLTGAITGTPAQTGDFAVELTATNEGGSTTANLDLHIAPAAAGLELAALWQFYDGLPRPVSFTTTPAALPVELSYDGASAVPTYPGDYTVTASVMDPNYTGTATAVLQIRAAAQSHRAPVLNGTVEGSLQVNAASSFTLNSGALVAHDLLVAGQPQLVRNGQPTIGAELTGPGAATPENYRVTLNGGATVGYLVRQVDPVALPAPVTVLPPTGTRHVVLNRSTDPVGDFATLRHLTLNGNAGTIDVPPGHYGILTANGQSTLRLGNPTSDEPTVYHLQGLNLNSRTAIELVGPVVLNVATGFSFQGQIGNPAAPENLLLRVAGGSLNLNAQAQLHGFVEAPASTVTLNGQSLLSGGVVCDRLVLNSGSLLRLDAS</sequence>
<dbReference type="InterPro" id="IPR043772">
    <property type="entry name" value="MBG_3"/>
</dbReference>
<dbReference type="InterPro" id="IPR021720">
    <property type="entry name" value="Malectin_dom"/>
</dbReference>
<dbReference type="InterPro" id="IPR003961">
    <property type="entry name" value="FN3_dom"/>
</dbReference>